<evidence type="ECO:0000256" key="1">
    <source>
        <dbReference type="ARBA" id="ARBA00004123"/>
    </source>
</evidence>
<dbReference type="InterPro" id="IPR007052">
    <property type="entry name" value="CS_dom"/>
</dbReference>
<accession>A0A166WC42</accession>
<dbReference type="GO" id="GO:0005737">
    <property type="term" value="C:cytoplasm"/>
    <property type="evidence" value="ECO:0007669"/>
    <property type="project" value="UniProtKB-SubCell"/>
</dbReference>
<evidence type="ECO:0000259" key="7">
    <source>
        <dbReference type="PROSITE" id="PS51203"/>
    </source>
</evidence>
<dbReference type="Gene3D" id="2.60.40.790">
    <property type="match status" value="1"/>
</dbReference>
<evidence type="ECO:0000313" key="8">
    <source>
        <dbReference type="EMBL" id="KZP33603.1"/>
    </source>
</evidence>
<dbReference type="OrthoDB" id="428655at2759"/>
<evidence type="ECO:0000256" key="2">
    <source>
        <dbReference type="ARBA" id="ARBA00004496"/>
    </source>
</evidence>
<dbReference type="PROSITE" id="PS51203">
    <property type="entry name" value="CS"/>
    <property type="match status" value="1"/>
</dbReference>
<protein>
    <recommendedName>
        <fullName evidence="3">NudC domain-containing protein 1</fullName>
    </recommendedName>
</protein>
<dbReference type="Pfam" id="PF04969">
    <property type="entry name" value="CS"/>
    <property type="match status" value="1"/>
</dbReference>
<evidence type="ECO:0000256" key="5">
    <source>
        <dbReference type="ARBA" id="ARBA00023242"/>
    </source>
</evidence>
<dbReference type="EMBL" id="KV417482">
    <property type="protein sequence ID" value="KZP33603.1"/>
    <property type="molecule type" value="Genomic_DNA"/>
</dbReference>
<reference evidence="8 9" key="1">
    <citation type="journal article" date="2016" name="Mol. Biol. Evol.">
        <title>Comparative Genomics of Early-Diverging Mushroom-Forming Fungi Provides Insights into the Origins of Lignocellulose Decay Capabilities.</title>
        <authorList>
            <person name="Nagy L.G."/>
            <person name="Riley R."/>
            <person name="Tritt A."/>
            <person name="Adam C."/>
            <person name="Daum C."/>
            <person name="Floudas D."/>
            <person name="Sun H."/>
            <person name="Yadav J.S."/>
            <person name="Pangilinan J."/>
            <person name="Larsson K.H."/>
            <person name="Matsuura K."/>
            <person name="Barry K."/>
            <person name="Labutti K."/>
            <person name="Kuo R."/>
            <person name="Ohm R.A."/>
            <person name="Bhattacharya S.S."/>
            <person name="Shirouzu T."/>
            <person name="Yoshinaga Y."/>
            <person name="Martin F.M."/>
            <person name="Grigoriev I.V."/>
            <person name="Hibbett D.S."/>
        </authorList>
    </citation>
    <scope>NUCLEOTIDE SEQUENCE [LARGE SCALE GENOMIC DNA]</scope>
    <source>
        <strain evidence="8 9">CBS 109695</strain>
    </source>
</reference>
<dbReference type="STRING" id="436010.A0A166WC42"/>
<comment type="subcellular location">
    <subcellularLocation>
        <location evidence="2">Cytoplasm</location>
    </subcellularLocation>
    <subcellularLocation>
        <location evidence="1">Nucleus</location>
    </subcellularLocation>
</comment>
<evidence type="ECO:0000313" key="9">
    <source>
        <dbReference type="Proteomes" id="UP000076532"/>
    </source>
</evidence>
<dbReference type="GO" id="GO:0005634">
    <property type="term" value="C:nucleus"/>
    <property type="evidence" value="ECO:0007669"/>
    <property type="project" value="UniProtKB-SubCell"/>
</dbReference>
<dbReference type="InterPro" id="IPR008978">
    <property type="entry name" value="HSP20-like_chaperone"/>
</dbReference>
<feature type="region of interest" description="Disordered" evidence="6">
    <location>
        <begin position="213"/>
        <end position="251"/>
    </location>
</feature>
<keyword evidence="5" id="KW-0539">Nucleus</keyword>
<keyword evidence="9" id="KW-1185">Reference proteome</keyword>
<proteinExistence type="predicted"/>
<gene>
    <name evidence="8" type="ORF">FIBSPDRAFT_1036140</name>
</gene>
<feature type="domain" description="CS" evidence="7">
    <location>
        <begin position="243"/>
        <end position="344"/>
    </location>
</feature>
<dbReference type="PANTHER" id="PTHR21664">
    <property type="entry name" value="CHRONIC MYELOGENOUS LEUKEMIA TUMOR ANTIGEN 66"/>
    <property type="match status" value="1"/>
</dbReference>
<dbReference type="AlphaFoldDB" id="A0A166WC42"/>
<keyword evidence="4" id="KW-0963">Cytoplasm</keyword>
<evidence type="ECO:0000256" key="4">
    <source>
        <dbReference type="ARBA" id="ARBA00022490"/>
    </source>
</evidence>
<feature type="region of interest" description="Disordered" evidence="6">
    <location>
        <begin position="383"/>
        <end position="411"/>
    </location>
</feature>
<name>A0A166WC42_9AGAM</name>
<dbReference type="SUPFAM" id="SSF49764">
    <property type="entry name" value="HSP20-like chaperones"/>
    <property type="match status" value="1"/>
</dbReference>
<sequence length="578" mass="63399">MSMQEVQSRITHNHLAMASQERRALYIDAELRVILIDIDETTLLPSFRIVHELPQPIQTCDATMKHPEYPSAVLLSNTAFVSDGHGSLFVVDIQESGPSRLCGSYELRVGSERAIAFRIHEVSEASPNSALIVLSSRYHTDEPADRRKTVPVEFDLWASRISFSSSEPLIDTQLMVASWRRRGGHPPINVHYDASRQAHLVLGGSMYRRAEMPAPSMYDPSDDELAPIPHTDENLDASDRSPAKPPPYSWTQSHDEVTIAFPLPSSTNKSDIHVAFSLRTLTVHVHPLTETAVPHPHYSMKQLWDGIQTSTSFWTWDREAESSFGLLTLHLDKQNDGTRWMQVFSSAGTSVNPEDQSDIEVPETLDPSELSNIRESLEKYTTSLQNGQDASGLGLGTGVSSLADGEMDDEVDSSVGRQAYVTWVDANGTTLNPNDEIPFNLLSTPVPGTSSQMSLVVKNHIDGVSFSLPPSEDPPNWKHDCTFSALAFVLATKQDTRFTFHVPGKAVLAFENGARDRGGNLYAYRSAPSGDKVAKQVVLKLSDGSAGSLLGVGAMQIAGKSILLCLCEGVLVVVRNLL</sequence>
<feature type="compositionally biased region" description="Basic and acidic residues" evidence="6">
    <location>
        <begin position="230"/>
        <end position="242"/>
    </location>
</feature>
<organism evidence="8 9">
    <name type="scientific">Athelia psychrophila</name>
    <dbReference type="NCBI Taxonomy" id="1759441"/>
    <lineage>
        <taxon>Eukaryota</taxon>
        <taxon>Fungi</taxon>
        <taxon>Dikarya</taxon>
        <taxon>Basidiomycota</taxon>
        <taxon>Agaricomycotina</taxon>
        <taxon>Agaricomycetes</taxon>
        <taxon>Agaricomycetidae</taxon>
        <taxon>Atheliales</taxon>
        <taxon>Atheliaceae</taxon>
        <taxon>Athelia</taxon>
    </lineage>
</organism>
<dbReference type="InterPro" id="IPR037895">
    <property type="entry name" value="NUDCD1"/>
</dbReference>
<dbReference type="PANTHER" id="PTHR21664:SF1">
    <property type="entry name" value="NUDC DOMAIN-CONTAINING PROTEIN 1"/>
    <property type="match status" value="1"/>
</dbReference>
<dbReference type="CDD" id="cd06467">
    <property type="entry name" value="p23_NUDC_like"/>
    <property type="match status" value="1"/>
</dbReference>
<evidence type="ECO:0000256" key="6">
    <source>
        <dbReference type="SAM" id="MobiDB-lite"/>
    </source>
</evidence>
<evidence type="ECO:0000256" key="3">
    <source>
        <dbReference type="ARBA" id="ARBA00018915"/>
    </source>
</evidence>
<dbReference type="Proteomes" id="UP000076532">
    <property type="component" value="Unassembled WGS sequence"/>
</dbReference>